<dbReference type="EMBL" id="CP098400">
    <property type="protein sequence ID" value="URW78597.1"/>
    <property type="molecule type" value="Genomic_DNA"/>
</dbReference>
<name>A0A9J6ZLJ6_9BACT</name>
<dbReference type="InterPro" id="IPR008189">
    <property type="entry name" value="rRNA_ssu_MeTfrase_I"/>
</dbReference>
<accession>A0A9J6ZLJ6</accession>
<dbReference type="CDD" id="cd11649">
    <property type="entry name" value="RsmI_like"/>
    <property type="match status" value="1"/>
</dbReference>
<evidence type="ECO:0000313" key="2">
    <source>
        <dbReference type="Proteomes" id="UP001056426"/>
    </source>
</evidence>
<dbReference type="GO" id="GO:0032259">
    <property type="term" value="P:methylation"/>
    <property type="evidence" value="ECO:0007669"/>
    <property type="project" value="UniProtKB-KW"/>
</dbReference>
<dbReference type="Gene3D" id="3.40.1010.10">
    <property type="entry name" value="Cobalt-precorrin-4 Transmethylase, Domain 1"/>
    <property type="match status" value="1"/>
</dbReference>
<reference evidence="1" key="2">
    <citation type="submission" date="2022-06" db="EMBL/GenBank/DDBJ databases">
        <title>Xiashengella guii gen. nov. sp. nov., a bacterium isolated form anaerobic digestion tank.</title>
        <authorList>
            <person name="Huang H."/>
        </authorList>
    </citation>
    <scope>NUCLEOTIDE SEQUENCE</scope>
    <source>
        <strain evidence="1">Ai-910</strain>
    </source>
</reference>
<dbReference type="RefSeq" id="WP_250721961.1">
    <property type="nucleotide sequence ID" value="NZ_CP098400.1"/>
</dbReference>
<dbReference type="Proteomes" id="UP001056426">
    <property type="component" value="Chromosome"/>
</dbReference>
<keyword evidence="1" id="KW-0808">Transferase</keyword>
<dbReference type="PANTHER" id="PTHR46111:SF2">
    <property type="entry name" value="SAM-DEPENDENT METHYLTRANSFERASE"/>
    <property type="match status" value="1"/>
</dbReference>
<dbReference type="InterPro" id="IPR014776">
    <property type="entry name" value="4pyrrole_Mease_sub2"/>
</dbReference>
<organism evidence="1 2">
    <name type="scientific">Xiashengella succiniciproducens</name>
    <dbReference type="NCBI Taxonomy" id="2949635"/>
    <lineage>
        <taxon>Bacteria</taxon>
        <taxon>Pseudomonadati</taxon>
        <taxon>Bacteroidota</taxon>
        <taxon>Bacteroidia</taxon>
        <taxon>Marinilabiliales</taxon>
        <taxon>Marinilabiliaceae</taxon>
        <taxon>Xiashengella</taxon>
    </lineage>
</organism>
<dbReference type="InterPro" id="IPR035996">
    <property type="entry name" value="4pyrrol_Methylase_sf"/>
</dbReference>
<gene>
    <name evidence="1" type="ORF">M9189_06935</name>
</gene>
<dbReference type="SUPFAM" id="SSF53790">
    <property type="entry name" value="Tetrapyrrole methylase"/>
    <property type="match status" value="1"/>
</dbReference>
<reference evidence="1" key="1">
    <citation type="submission" date="2022-05" db="EMBL/GenBank/DDBJ databases">
        <authorList>
            <person name="Sun X."/>
        </authorList>
    </citation>
    <scope>NUCLEOTIDE SEQUENCE</scope>
    <source>
        <strain evidence="1">Ai-910</strain>
    </source>
</reference>
<dbReference type="GO" id="GO:0008168">
    <property type="term" value="F:methyltransferase activity"/>
    <property type="evidence" value="ECO:0007669"/>
    <property type="project" value="UniProtKB-KW"/>
</dbReference>
<dbReference type="PANTHER" id="PTHR46111">
    <property type="entry name" value="RIBOSOMAL RNA SMALL SUBUNIT METHYLTRANSFERASE I"/>
    <property type="match status" value="1"/>
</dbReference>
<dbReference type="InterPro" id="IPR014777">
    <property type="entry name" value="4pyrrole_Mease_sub1"/>
</dbReference>
<protein>
    <submittedName>
        <fullName evidence="1">SAM-dependent methyltransferase</fullName>
    </submittedName>
</protein>
<sequence>MKGKLYLIPNTLGSQETNHVIPEVVAARAVTLKHFVVEDLRNARRYLKLLDRNMDIDGSQFYTLNKHSTEEEWTGYLKPMKEGHDMGLISEAGCPGVADPGAELVRLAHDNGFEVVPLVGPSSILLSIMASGMNGQSFAFNGYIPIKKDERAKALKRLENRSRAEHQSQVFIETPFRNMQLLEDILVVCSPLTRLCIACDVTLPDQFIRTKTVGAWKSASLPDLHKKQVVFIIQG</sequence>
<keyword evidence="2" id="KW-1185">Reference proteome</keyword>
<dbReference type="Gene3D" id="3.30.950.10">
    <property type="entry name" value="Methyltransferase, Cobalt-precorrin-4 Transmethylase, Domain 2"/>
    <property type="match status" value="1"/>
</dbReference>
<dbReference type="PIRSF" id="PIRSF005917">
    <property type="entry name" value="MTase_YraL"/>
    <property type="match status" value="1"/>
</dbReference>
<evidence type="ECO:0000313" key="1">
    <source>
        <dbReference type="EMBL" id="URW78597.1"/>
    </source>
</evidence>
<dbReference type="KEGG" id="alkq:M9189_06935"/>
<dbReference type="AlphaFoldDB" id="A0A9J6ZLJ6"/>
<keyword evidence="1" id="KW-0489">Methyltransferase</keyword>
<proteinExistence type="predicted"/>